<dbReference type="OrthoDB" id="2978401at2759"/>
<evidence type="ECO:0000313" key="2">
    <source>
        <dbReference type="EMBL" id="KIJ63148.1"/>
    </source>
</evidence>
<organism evidence="2 3">
    <name type="scientific">Hydnomerulius pinastri MD-312</name>
    <dbReference type="NCBI Taxonomy" id="994086"/>
    <lineage>
        <taxon>Eukaryota</taxon>
        <taxon>Fungi</taxon>
        <taxon>Dikarya</taxon>
        <taxon>Basidiomycota</taxon>
        <taxon>Agaricomycotina</taxon>
        <taxon>Agaricomycetes</taxon>
        <taxon>Agaricomycetidae</taxon>
        <taxon>Boletales</taxon>
        <taxon>Boletales incertae sedis</taxon>
        <taxon>Leucogyrophana</taxon>
    </lineage>
</organism>
<dbReference type="AlphaFoldDB" id="A0A0C9W7I1"/>
<feature type="chain" id="PRO_5002222165" evidence="1">
    <location>
        <begin position="25"/>
        <end position="128"/>
    </location>
</feature>
<gene>
    <name evidence="2" type="ORF">HYDPIDRAFT_29838</name>
</gene>
<keyword evidence="1" id="KW-0732">Signal</keyword>
<keyword evidence="3" id="KW-1185">Reference proteome</keyword>
<sequence length="128" mass="13592">MQNIMVSAKSTAVACMAFAAAVSACNYSNRGDGFEMYVYAETDCGTGSGYEQFYGSGDNILCDCYNLSSALNDKVKSFTYTASTRHELTVYENADCGGSVLGDSAGNWMDTSVSSSGQKMSSFSICLQ</sequence>
<evidence type="ECO:0000256" key="1">
    <source>
        <dbReference type="SAM" id="SignalP"/>
    </source>
</evidence>
<reference evidence="2 3" key="1">
    <citation type="submission" date="2014-04" db="EMBL/GenBank/DDBJ databases">
        <title>Evolutionary Origins and Diversification of the Mycorrhizal Mutualists.</title>
        <authorList>
            <consortium name="DOE Joint Genome Institute"/>
            <consortium name="Mycorrhizal Genomics Consortium"/>
            <person name="Kohler A."/>
            <person name="Kuo A."/>
            <person name="Nagy L.G."/>
            <person name="Floudas D."/>
            <person name="Copeland A."/>
            <person name="Barry K.W."/>
            <person name="Cichocki N."/>
            <person name="Veneault-Fourrey C."/>
            <person name="LaButti K."/>
            <person name="Lindquist E.A."/>
            <person name="Lipzen A."/>
            <person name="Lundell T."/>
            <person name="Morin E."/>
            <person name="Murat C."/>
            <person name="Riley R."/>
            <person name="Ohm R."/>
            <person name="Sun H."/>
            <person name="Tunlid A."/>
            <person name="Henrissat B."/>
            <person name="Grigoriev I.V."/>
            <person name="Hibbett D.S."/>
            <person name="Martin F."/>
        </authorList>
    </citation>
    <scope>NUCLEOTIDE SEQUENCE [LARGE SCALE GENOMIC DNA]</scope>
    <source>
        <strain evidence="2 3">MD-312</strain>
    </source>
</reference>
<dbReference type="Gene3D" id="2.60.20.10">
    <property type="entry name" value="Crystallins"/>
    <property type="match status" value="1"/>
</dbReference>
<proteinExistence type="predicted"/>
<accession>A0A0C9W7I1</accession>
<feature type="signal peptide" evidence="1">
    <location>
        <begin position="1"/>
        <end position="24"/>
    </location>
</feature>
<name>A0A0C9W7I1_9AGAM</name>
<dbReference type="EMBL" id="KN839852">
    <property type="protein sequence ID" value="KIJ63148.1"/>
    <property type="molecule type" value="Genomic_DNA"/>
</dbReference>
<evidence type="ECO:0000313" key="3">
    <source>
        <dbReference type="Proteomes" id="UP000053820"/>
    </source>
</evidence>
<dbReference type="Proteomes" id="UP000053820">
    <property type="component" value="Unassembled WGS sequence"/>
</dbReference>
<protein>
    <submittedName>
        <fullName evidence="2">Uncharacterized protein</fullName>
    </submittedName>
</protein>
<dbReference type="HOGENOM" id="CLU_135746_0_0_1"/>